<protein>
    <submittedName>
        <fullName evidence="2">Uncharacterized protein</fullName>
    </submittedName>
</protein>
<evidence type="ECO:0000256" key="1">
    <source>
        <dbReference type="SAM" id="MobiDB-lite"/>
    </source>
</evidence>
<evidence type="ECO:0000313" key="2">
    <source>
        <dbReference type="EMBL" id="KIG15620.1"/>
    </source>
</evidence>
<evidence type="ECO:0000313" key="3">
    <source>
        <dbReference type="Proteomes" id="UP000031599"/>
    </source>
</evidence>
<feature type="compositionally biased region" description="Acidic residues" evidence="1">
    <location>
        <begin position="267"/>
        <end position="287"/>
    </location>
</feature>
<dbReference type="Proteomes" id="UP000031599">
    <property type="component" value="Unassembled WGS sequence"/>
</dbReference>
<gene>
    <name evidence="2" type="ORF">DB30_05368</name>
</gene>
<feature type="compositionally biased region" description="Acidic residues" evidence="1">
    <location>
        <begin position="238"/>
        <end position="247"/>
    </location>
</feature>
<accession>A0A0C2D1C2</accession>
<proteinExistence type="predicted"/>
<organism evidence="2 3">
    <name type="scientific">Enhygromyxa salina</name>
    <dbReference type="NCBI Taxonomy" id="215803"/>
    <lineage>
        <taxon>Bacteria</taxon>
        <taxon>Pseudomonadati</taxon>
        <taxon>Myxococcota</taxon>
        <taxon>Polyangia</taxon>
        <taxon>Nannocystales</taxon>
        <taxon>Nannocystaceae</taxon>
        <taxon>Enhygromyxa</taxon>
    </lineage>
</organism>
<comment type="caution">
    <text evidence="2">The sequence shown here is derived from an EMBL/GenBank/DDBJ whole genome shotgun (WGS) entry which is preliminary data.</text>
</comment>
<reference evidence="2 3" key="1">
    <citation type="submission" date="2014-12" db="EMBL/GenBank/DDBJ databases">
        <title>Genome assembly of Enhygromyxa salina DSM 15201.</title>
        <authorList>
            <person name="Sharma G."/>
            <person name="Subramanian S."/>
        </authorList>
    </citation>
    <scope>NUCLEOTIDE SEQUENCE [LARGE SCALE GENOMIC DNA]</scope>
    <source>
        <strain evidence="2 3">DSM 15201</strain>
    </source>
</reference>
<feature type="region of interest" description="Disordered" evidence="1">
    <location>
        <begin position="224"/>
        <end position="293"/>
    </location>
</feature>
<dbReference type="EMBL" id="JMCC02000049">
    <property type="protein sequence ID" value="KIG15620.1"/>
    <property type="molecule type" value="Genomic_DNA"/>
</dbReference>
<sequence>MPLHAADGRRYLVMSFGMMKGSWGSAKIRGQMIVRILEAPVSPHSSSVKLYKTVTLGTSYRGIRHIAQIKARIAKATTLDHKLTTTCRIGSICRNTNSSRAFKISGQPSCGRKLTLQFLLSSTRHHVPGERELYRDFSGEWRRWDPVTRSPGSDRLLGNLFSARAWASRPLADGFVDWFTAGSELRDLTAMKNPSSLLTLMTALSLGLCFTACTSPDSDDTGLLTSTGLTLGSGSGDGDGDTTDDGPADTSTTGDGDGDPATTTGDGDGDTTGDGDGDGDGDTTGDGDGDRLDCTVISAEEWTARMNDMDTFSDIESAINPDQGDAIADVLLLQFFGSQMVGSVDLTSAQEANYATCATCVILFVDETTIFFQSEGTVEVTELGPELNEIAGNIIGVTLEEVTVNPNTFESTLVPGGGCFEIEGSFNTIAP</sequence>
<dbReference type="AlphaFoldDB" id="A0A0C2D1C2"/>
<feature type="compositionally biased region" description="Low complexity" evidence="1">
    <location>
        <begin position="248"/>
        <end position="265"/>
    </location>
</feature>
<name>A0A0C2D1C2_9BACT</name>